<dbReference type="InterPro" id="IPR051534">
    <property type="entry name" value="CBASS_pafABC_assoc_protein"/>
</dbReference>
<dbReference type="OrthoDB" id="9807255at2"/>
<dbReference type="InterPro" id="IPR026881">
    <property type="entry name" value="WYL_dom"/>
</dbReference>
<feature type="domain" description="Helix-turn-helix type 11" evidence="2">
    <location>
        <begin position="6"/>
        <end position="60"/>
    </location>
</feature>
<dbReference type="PANTHER" id="PTHR34580">
    <property type="match status" value="1"/>
</dbReference>
<dbReference type="InterPro" id="IPR036388">
    <property type="entry name" value="WH-like_DNA-bd_sf"/>
</dbReference>
<dbReference type="EMBL" id="CP017758">
    <property type="protein sequence ID" value="AQV96440.1"/>
    <property type="molecule type" value="Genomic_DNA"/>
</dbReference>
<reference evidence="5" key="1">
    <citation type="submission" date="2017-02" db="EMBL/GenBank/DDBJ databases">
        <title>Complete genome sequence of Cupriavidus necator strain NH9, a 3-chlorobenzoate degrader.</title>
        <authorList>
            <person name="Moriuchi R."/>
            <person name="Dohra H."/>
            <person name="Ogawa N."/>
        </authorList>
    </citation>
    <scope>NUCLEOTIDE SEQUENCE [LARGE SCALE GENOMIC DNA]</scope>
    <source>
        <strain evidence="5">NH9</strain>
    </source>
</reference>
<dbReference type="SUPFAM" id="SSF46785">
    <property type="entry name" value="Winged helix' DNA-binding domain"/>
    <property type="match status" value="1"/>
</dbReference>
<feature type="domain" description="WYL" evidence="3">
    <location>
        <begin position="140"/>
        <end position="202"/>
    </location>
</feature>
<organism evidence="4 5">
    <name type="scientific">Cupriavidus necator</name>
    <name type="common">Alcaligenes eutrophus</name>
    <name type="synonym">Ralstonia eutropha</name>
    <dbReference type="NCBI Taxonomy" id="106590"/>
    <lineage>
        <taxon>Bacteria</taxon>
        <taxon>Pseudomonadati</taxon>
        <taxon>Pseudomonadota</taxon>
        <taxon>Betaproteobacteria</taxon>
        <taxon>Burkholderiales</taxon>
        <taxon>Burkholderiaceae</taxon>
        <taxon>Cupriavidus</taxon>
    </lineage>
</organism>
<protein>
    <submittedName>
        <fullName evidence="4">YafY family transcriptional regulator</fullName>
    </submittedName>
</protein>
<dbReference type="PANTHER" id="PTHR34580:SF3">
    <property type="entry name" value="PROTEIN PAFB"/>
    <property type="match status" value="1"/>
</dbReference>
<evidence type="ECO:0000259" key="3">
    <source>
        <dbReference type="Pfam" id="PF13280"/>
    </source>
</evidence>
<dbReference type="RefSeq" id="WP_078198910.1">
    <property type="nucleotide sequence ID" value="NZ_CP017758.1"/>
</dbReference>
<dbReference type="InterPro" id="IPR036390">
    <property type="entry name" value="WH_DNA-bd_sf"/>
</dbReference>
<dbReference type="Pfam" id="PF08279">
    <property type="entry name" value="HTH_11"/>
    <property type="match status" value="1"/>
</dbReference>
<dbReference type="InterPro" id="IPR013196">
    <property type="entry name" value="HTH_11"/>
</dbReference>
<dbReference type="AlphaFoldDB" id="A0A1U9UUW1"/>
<evidence type="ECO:0000313" key="4">
    <source>
        <dbReference type="EMBL" id="AQV96440.1"/>
    </source>
</evidence>
<name>A0A1U9UUW1_CUPNE</name>
<evidence type="ECO:0000259" key="2">
    <source>
        <dbReference type="Pfam" id="PF08279"/>
    </source>
</evidence>
<proteinExistence type="predicted"/>
<feature type="region of interest" description="Disordered" evidence="1">
    <location>
        <begin position="220"/>
        <end position="248"/>
    </location>
</feature>
<accession>A0A1U9UUW1</accession>
<dbReference type="PROSITE" id="PS52050">
    <property type="entry name" value="WYL"/>
    <property type="match status" value="1"/>
</dbReference>
<dbReference type="Proteomes" id="UP000189627">
    <property type="component" value="Chromosome 2"/>
</dbReference>
<dbReference type="KEGG" id="cuh:BJN34_21465"/>
<dbReference type="Gene3D" id="1.10.10.10">
    <property type="entry name" value="Winged helix-like DNA-binding domain superfamily/Winged helix DNA-binding domain"/>
    <property type="match status" value="1"/>
</dbReference>
<evidence type="ECO:0000256" key="1">
    <source>
        <dbReference type="SAM" id="MobiDB-lite"/>
    </source>
</evidence>
<dbReference type="Pfam" id="PF13280">
    <property type="entry name" value="WYL"/>
    <property type="match status" value="1"/>
</dbReference>
<gene>
    <name evidence="4" type="ORF">BJN34_21465</name>
</gene>
<sequence length="248" mass="28161">MRRADRLFEIVQLLRRKKKAVRAVDLAERLGVSERTIYRDISDMVARGVPIEGEAGVGYIMRPGFDLPPLMFSDNEIEALLLGARIVQSWADPELAQAAISVMDKVGAVLPKQLLHHLDLVRLWAPDDHARESITIDQAALRHAIRNQNKVRFAYQDLEGKASVREVRPLIMAFYGPVWLLAAWCEMRDGFRVFRLDRMTDFVVLDVKFKDTRGRTAEDFLKQDTKGKLARPSQPAKRSSAKGKPDTP</sequence>
<evidence type="ECO:0000313" key="5">
    <source>
        <dbReference type="Proteomes" id="UP000189627"/>
    </source>
</evidence>